<dbReference type="EMBL" id="JAPDDS010000002">
    <property type="protein sequence ID" value="MCW1884097.1"/>
    <property type="molecule type" value="Genomic_DNA"/>
</dbReference>
<proteinExistence type="predicted"/>
<dbReference type="InterPro" id="IPR028962">
    <property type="entry name" value="Imm10"/>
</dbReference>
<keyword evidence="2" id="KW-1185">Reference proteome</keyword>
<dbReference type="RefSeq" id="WP_264500057.1">
    <property type="nucleotide sequence ID" value="NZ_JAPDDS010000002.1"/>
</dbReference>
<protein>
    <submittedName>
        <fullName evidence="1">Imm10 family immunity protein</fullName>
    </submittedName>
</protein>
<dbReference type="Pfam" id="PF15588">
    <property type="entry name" value="Imm10"/>
    <property type="match status" value="1"/>
</dbReference>
<sequence length="146" mass="16574">MDVATMGCRKEQLPMNRSFKATCFHVEDMGEFLVVGLADHKFETVDYLTFQRSHEFDQQDIEQGMDAVHVERNDQGHSGYAGIRGVHLFPDRLHIHFDESGMEFMDGLASTEVLFDFSGESFETLRAGLEQCFAGFGCFHDHTRGS</sequence>
<organism evidence="1 2">
    <name type="scientific">Luteolibacter flavescens</name>
    <dbReference type="NCBI Taxonomy" id="1859460"/>
    <lineage>
        <taxon>Bacteria</taxon>
        <taxon>Pseudomonadati</taxon>
        <taxon>Verrucomicrobiota</taxon>
        <taxon>Verrucomicrobiia</taxon>
        <taxon>Verrucomicrobiales</taxon>
        <taxon>Verrucomicrobiaceae</taxon>
        <taxon>Luteolibacter</taxon>
    </lineage>
</organism>
<dbReference type="Proteomes" id="UP001207930">
    <property type="component" value="Unassembled WGS sequence"/>
</dbReference>
<accession>A0ABT3FKL3</accession>
<reference evidence="1 2" key="1">
    <citation type="submission" date="2022-10" db="EMBL/GenBank/DDBJ databases">
        <title>Luteolibacter flavescens strain MCCC 1K03193, whole genome shotgun sequencing project.</title>
        <authorList>
            <person name="Zhao G."/>
            <person name="Shen L."/>
        </authorList>
    </citation>
    <scope>NUCLEOTIDE SEQUENCE [LARGE SCALE GENOMIC DNA]</scope>
    <source>
        <strain evidence="1 2">MCCC 1K03193</strain>
    </source>
</reference>
<evidence type="ECO:0000313" key="1">
    <source>
        <dbReference type="EMBL" id="MCW1884097.1"/>
    </source>
</evidence>
<comment type="caution">
    <text evidence="1">The sequence shown here is derived from an EMBL/GenBank/DDBJ whole genome shotgun (WGS) entry which is preliminary data.</text>
</comment>
<name>A0ABT3FKL3_9BACT</name>
<gene>
    <name evidence="1" type="ORF">OKA04_05105</name>
</gene>
<evidence type="ECO:0000313" key="2">
    <source>
        <dbReference type="Proteomes" id="UP001207930"/>
    </source>
</evidence>